<gene>
    <name evidence="2" type="primary">LOC107830023</name>
</gene>
<name>A0AC58RS22_TOBAC</name>
<accession>A0AC58RS22</accession>
<keyword evidence="1" id="KW-1185">Reference proteome</keyword>
<protein>
    <submittedName>
        <fullName evidence="2">Ubiquitin carboxyl-terminal hydrolase 8-like isoform X2</fullName>
    </submittedName>
</protein>
<dbReference type="Proteomes" id="UP000790787">
    <property type="component" value="Chromosome 8"/>
</dbReference>
<organism evidence="1 2">
    <name type="scientific">Nicotiana tabacum</name>
    <name type="common">Common tobacco</name>
    <dbReference type="NCBI Taxonomy" id="4097"/>
    <lineage>
        <taxon>Eukaryota</taxon>
        <taxon>Viridiplantae</taxon>
        <taxon>Streptophyta</taxon>
        <taxon>Embryophyta</taxon>
        <taxon>Tracheophyta</taxon>
        <taxon>Spermatophyta</taxon>
        <taxon>Magnoliopsida</taxon>
        <taxon>eudicotyledons</taxon>
        <taxon>Gunneridae</taxon>
        <taxon>Pentapetalae</taxon>
        <taxon>asterids</taxon>
        <taxon>lamiids</taxon>
        <taxon>Solanales</taxon>
        <taxon>Solanaceae</taxon>
        <taxon>Nicotianoideae</taxon>
        <taxon>Nicotianeae</taxon>
        <taxon>Nicotiana</taxon>
    </lineage>
</organism>
<evidence type="ECO:0000313" key="1">
    <source>
        <dbReference type="Proteomes" id="UP000790787"/>
    </source>
</evidence>
<dbReference type="RefSeq" id="XP_075075530.1">
    <property type="nucleotide sequence ID" value="XM_075219429.1"/>
</dbReference>
<reference evidence="2" key="2">
    <citation type="submission" date="2025-08" db="UniProtKB">
        <authorList>
            <consortium name="RefSeq"/>
        </authorList>
    </citation>
    <scope>IDENTIFICATION</scope>
    <source>
        <tissue evidence="2">Leaf</tissue>
    </source>
</reference>
<evidence type="ECO:0000313" key="2">
    <source>
        <dbReference type="RefSeq" id="XP_075075530.1"/>
    </source>
</evidence>
<proteinExistence type="predicted"/>
<reference evidence="1" key="1">
    <citation type="journal article" date="2014" name="Nat. Commun.">
        <title>The tobacco genome sequence and its comparison with those of tomato and potato.</title>
        <authorList>
            <person name="Sierro N."/>
            <person name="Battey J.N."/>
            <person name="Ouadi S."/>
            <person name="Bakaher N."/>
            <person name="Bovet L."/>
            <person name="Willig A."/>
            <person name="Goepfert S."/>
            <person name="Peitsch M.C."/>
            <person name="Ivanov N.V."/>
        </authorList>
    </citation>
    <scope>NUCLEOTIDE SEQUENCE [LARGE SCALE GENOMIC DNA]</scope>
</reference>
<sequence>MDNPSEDSSDSPQQQPESPVNDDQRVYLVPYRWWKEAQESSPADGKSATLYAAALAPSYGGPMKIINNIFSPDVSFNLRREEESLSQSQENGEVGVSGRDYALVPGDIWLQALKWHSNSKAAAKNGKSFSATDEDIADVYPLQLRLSVLRETSSLGVRISKKDNTVECFRRACRIFSVDTEPLRIWDLSGQTALFFSDENNKILKDSQKQSEQDMLLELQVYGLSDSVKNKAKKDEMSMQYPNGSSFLMNGTGSGITSNLTRSSSSSFSGGPCEAGTLGLTGLQNLGNTCFMNSALQCLAHTPKLVDYFLGDYKREINHDNPLGMNGEIASAFGDLLKKLWAPGATPVAPRTFKLKLAHFAPQFSGFNQHDSQELLAFLLDGLHEDLNRVKNKPYVEAKDGDDRPDEEIADEYWNNHLARNDSIIVDVCQGQYRSTLVCPVCKKVSIMFDPFMYLSLPLPSTSMRSMTVTVIKNGSDIQISAFTITVPKDGKLEDLIRALSTACSLDADETLLVAEIYNNRIIRYLEEPADSLSLIRDGDRLVAYRLHKGTEEAPLVVFTHQQIDEHYIYGKLTSNMKTFGIPLAAHSRVLTGSYIRSLYLQILTPFLVHTTAQADNLNCDRSATLNCDRSATEVCTDSEVSTDMEPGNSIVNGVPESIAEEDTAEPLDMDFEFYLSDDKATFKGSEIVMNEPLQSTDISGRLNVLVSWSPKMLEQYNTGLFSSLPEVFKSGFFAKRPQESVSLYKCLEAFLKEEPLGPEDMWYCPACKQHRQATKKLDLWRLPEILVIHLKRFSYNRFLKNKLETYVDFPTHDLDLSSYLAYKDGKSSYRYMLYAISNHYGSMGGGHYTAFVHQGADRWYDFDDSHVYPISQDKLKTSAAYVLFYRRVEEI</sequence>